<sequence>MLAQVYKHGSSVEFFMLDQETAARVQVASRVTTLRCEYSDLAAKLMNKEALAAFAQPDVLLGCDVLLSQGNVEDLANVLQILLRNPNQDRILPALLKRSVQPLLCALHMLRGGVFH</sequence>
<dbReference type="EMBL" id="CAXAMN010003113">
    <property type="protein sequence ID" value="CAK9002982.1"/>
    <property type="molecule type" value="Genomic_DNA"/>
</dbReference>
<reference evidence="1 2" key="1">
    <citation type="submission" date="2024-02" db="EMBL/GenBank/DDBJ databases">
        <authorList>
            <person name="Chen Y."/>
            <person name="Shah S."/>
            <person name="Dougan E. K."/>
            <person name="Thang M."/>
            <person name="Chan C."/>
        </authorList>
    </citation>
    <scope>NUCLEOTIDE SEQUENCE [LARGE SCALE GENOMIC DNA]</scope>
</reference>
<gene>
    <name evidence="1" type="ORF">CCMP2556_LOCUS7094</name>
</gene>
<evidence type="ECO:0000313" key="2">
    <source>
        <dbReference type="Proteomes" id="UP001642484"/>
    </source>
</evidence>
<accession>A0ABP0INE3</accession>
<dbReference type="Proteomes" id="UP001642484">
    <property type="component" value="Unassembled WGS sequence"/>
</dbReference>
<name>A0ABP0INE3_9DINO</name>
<evidence type="ECO:0000313" key="1">
    <source>
        <dbReference type="EMBL" id="CAK9002982.1"/>
    </source>
</evidence>
<proteinExistence type="predicted"/>
<organism evidence="1 2">
    <name type="scientific">Durusdinium trenchii</name>
    <dbReference type="NCBI Taxonomy" id="1381693"/>
    <lineage>
        <taxon>Eukaryota</taxon>
        <taxon>Sar</taxon>
        <taxon>Alveolata</taxon>
        <taxon>Dinophyceae</taxon>
        <taxon>Suessiales</taxon>
        <taxon>Symbiodiniaceae</taxon>
        <taxon>Durusdinium</taxon>
    </lineage>
</organism>
<protein>
    <submittedName>
        <fullName evidence="1">Uncharacterized protein</fullName>
    </submittedName>
</protein>
<comment type="caution">
    <text evidence="1">The sequence shown here is derived from an EMBL/GenBank/DDBJ whole genome shotgun (WGS) entry which is preliminary data.</text>
</comment>
<keyword evidence="2" id="KW-1185">Reference proteome</keyword>